<comment type="subunit">
    <text evidence="4">Part of the 30S ribosomal subunit. Contacts protein S4.</text>
</comment>
<dbReference type="Pfam" id="PF00333">
    <property type="entry name" value="Ribosomal_S5"/>
    <property type="match status" value="1"/>
</dbReference>
<reference evidence="10" key="1">
    <citation type="submission" date="2019-05" db="EMBL/GenBank/DDBJ databases">
        <title>Candidatus Nanohalobium constans, a novel model system to study the DPANN nano-sized archaea: genomic and physiological characterization of a nanoarchaeon co-cultured with its chitinotrophic host.</title>
        <authorList>
            <person name="La Cono V."/>
            <person name="Arcadi E."/>
            <person name="Crisafi F."/>
            <person name="Denaro R."/>
            <person name="La Spada G."/>
            <person name="Messina E."/>
            <person name="Smedile F."/>
            <person name="Toshchakov S.V."/>
            <person name="Shevchenko M.A."/>
            <person name="Golyshin P.N."/>
            <person name="Golyshina O.V."/>
            <person name="Ferrer M."/>
            <person name="Rohde M."/>
            <person name="Mushegian A."/>
            <person name="Sorokin D.Y."/>
            <person name="Giuliano L."/>
            <person name="Yakimov M.M."/>
        </authorList>
    </citation>
    <scope>NUCLEOTIDE SEQUENCE [LARGE SCALE GENOMIC DNA]</scope>
    <source>
        <strain evidence="10">LC1Nh</strain>
    </source>
</reference>
<comment type="similarity">
    <text evidence="1 7">Belongs to the universal ribosomal protein uS5 family.</text>
</comment>
<dbReference type="KEGG" id="ncon:LC1Nh_1096"/>
<evidence type="ECO:0000256" key="2">
    <source>
        <dbReference type="ARBA" id="ARBA00022980"/>
    </source>
</evidence>
<dbReference type="Gene3D" id="3.30.160.20">
    <property type="match status" value="1"/>
</dbReference>
<dbReference type="Pfam" id="PF03719">
    <property type="entry name" value="Ribosomal_S5_C"/>
    <property type="match status" value="1"/>
</dbReference>
<dbReference type="OrthoDB" id="38155at2157"/>
<accession>A0A5Q0UHA2</accession>
<evidence type="ECO:0000259" key="8">
    <source>
        <dbReference type="PROSITE" id="PS50881"/>
    </source>
</evidence>
<dbReference type="PANTHER" id="PTHR48277">
    <property type="entry name" value="MITOCHONDRIAL RIBOSOMAL PROTEIN S5"/>
    <property type="match status" value="1"/>
</dbReference>
<dbReference type="InterPro" id="IPR013810">
    <property type="entry name" value="Ribosomal_uS5_N"/>
</dbReference>
<dbReference type="InterPro" id="IPR005711">
    <property type="entry name" value="Ribosomal_uS5_euk/arc"/>
</dbReference>
<feature type="domain" description="S5 DRBM" evidence="8">
    <location>
        <begin position="65"/>
        <end position="128"/>
    </location>
</feature>
<dbReference type="EMBL" id="CP040089">
    <property type="protein sequence ID" value="QGA80964.1"/>
    <property type="molecule type" value="Genomic_DNA"/>
</dbReference>
<dbReference type="FunFam" id="3.30.230.10:FF:000004">
    <property type="entry name" value="40S ribosomal protein S2"/>
    <property type="match status" value="1"/>
</dbReference>
<sequence length="221" mass="23963">MAEQETEEIWTPKTELGEMVANGQVTDIREALHSGKKIMEPEIVDQLADLQEEVVLIGGTPGKGGGKRRTVSKRTARMHKSGARYNSKAMTILGNKNGVIGIGMGESDDTRAAIDDANRKAKLNLIEVPRGNGSWEDQGNNDTSIPLAVEGKSGSVTVEVKPAPRGTGLAASDEVKKILKLAGIKNAWVKSRGTTRTRENLIQATFNALKKIKKYQRSDQE</sequence>
<dbReference type="GO" id="GO:0003735">
    <property type="term" value="F:structural constituent of ribosome"/>
    <property type="evidence" value="ECO:0007669"/>
    <property type="project" value="UniProtKB-UniRule"/>
</dbReference>
<evidence type="ECO:0000256" key="4">
    <source>
        <dbReference type="ARBA" id="ARBA00025844"/>
    </source>
</evidence>
<dbReference type="Gene3D" id="3.30.230.10">
    <property type="match status" value="1"/>
</dbReference>
<dbReference type="GO" id="GO:0015935">
    <property type="term" value="C:small ribosomal subunit"/>
    <property type="evidence" value="ECO:0007669"/>
    <property type="project" value="InterPro"/>
</dbReference>
<proteinExistence type="inferred from homology"/>
<dbReference type="RefSeq" id="WP_153550713.1">
    <property type="nucleotide sequence ID" value="NZ_CP040089.1"/>
</dbReference>
<dbReference type="GO" id="GO:0003723">
    <property type="term" value="F:RNA binding"/>
    <property type="evidence" value="ECO:0007669"/>
    <property type="project" value="InterPro"/>
</dbReference>
<evidence type="ECO:0000256" key="7">
    <source>
        <dbReference type="RuleBase" id="RU003823"/>
    </source>
</evidence>
<dbReference type="Proteomes" id="UP000377803">
    <property type="component" value="Chromosome"/>
</dbReference>
<gene>
    <name evidence="9" type="primary">rps5p</name>
    <name evidence="9" type="ORF">LC1Nh_1096</name>
</gene>
<name>A0A5Q0UHA2_9ARCH</name>
<keyword evidence="3 6" id="KW-0687">Ribonucleoprotein</keyword>
<protein>
    <recommendedName>
        <fullName evidence="5">30S ribosomal protein S5</fullName>
    </recommendedName>
</protein>
<dbReference type="InterPro" id="IPR014721">
    <property type="entry name" value="Ribsml_uS5_D2-typ_fold_subgr"/>
</dbReference>
<evidence type="ECO:0000256" key="6">
    <source>
        <dbReference type="PROSITE-ProRule" id="PRU00268"/>
    </source>
</evidence>
<keyword evidence="2 6" id="KW-0689">Ribosomal protein</keyword>
<dbReference type="SUPFAM" id="SSF54768">
    <property type="entry name" value="dsRNA-binding domain-like"/>
    <property type="match status" value="1"/>
</dbReference>
<evidence type="ECO:0000256" key="5">
    <source>
        <dbReference type="ARBA" id="ARBA00035519"/>
    </source>
</evidence>
<evidence type="ECO:0000313" key="10">
    <source>
        <dbReference type="Proteomes" id="UP000377803"/>
    </source>
</evidence>
<evidence type="ECO:0000256" key="3">
    <source>
        <dbReference type="ARBA" id="ARBA00023274"/>
    </source>
</evidence>
<dbReference type="PROSITE" id="PS50881">
    <property type="entry name" value="S5_DSRBD"/>
    <property type="match status" value="1"/>
</dbReference>
<dbReference type="GeneID" id="42365495"/>
<dbReference type="AlphaFoldDB" id="A0A5Q0UHA2"/>
<dbReference type="InterPro" id="IPR005324">
    <property type="entry name" value="Ribosomal_uS5_C"/>
</dbReference>
<evidence type="ECO:0000313" key="9">
    <source>
        <dbReference type="EMBL" id="QGA80964.1"/>
    </source>
</evidence>
<evidence type="ECO:0000256" key="1">
    <source>
        <dbReference type="ARBA" id="ARBA00008945"/>
    </source>
</evidence>
<dbReference type="SUPFAM" id="SSF54211">
    <property type="entry name" value="Ribosomal protein S5 domain 2-like"/>
    <property type="match status" value="1"/>
</dbReference>
<dbReference type="GO" id="GO:0006412">
    <property type="term" value="P:translation"/>
    <property type="evidence" value="ECO:0007669"/>
    <property type="project" value="InterPro"/>
</dbReference>
<dbReference type="InterPro" id="IPR020568">
    <property type="entry name" value="Ribosomal_Su5_D2-typ_SF"/>
</dbReference>
<dbReference type="PANTHER" id="PTHR48277:SF1">
    <property type="entry name" value="MITOCHONDRIAL RIBOSOMAL PROTEIN S5"/>
    <property type="match status" value="1"/>
</dbReference>
<dbReference type="InterPro" id="IPR000851">
    <property type="entry name" value="Ribosomal_uS5"/>
</dbReference>
<dbReference type="NCBIfam" id="TIGR01020">
    <property type="entry name" value="uS5_euk_arch"/>
    <property type="match status" value="1"/>
</dbReference>
<organism evidence="9 10">
    <name type="scientific">Candidatus Nanohalobium constans</name>
    <dbReference type="NCBI Taxonomy" id="2565781"/>
    <lineage>
        <taxon>Archaea</taxon>
        <taxon>Candidatus Nanohalarchaeota</taxon>
        <taxon>Candidatus Nanohalobia</taxon>
        <taxon>Candidatus Nanohalobiales</taxon>
        <taxon>Candidatus Nanohalobiaceae</taxon>
        <taxon>Candidatus Nanohalobium</taxon>
    </lineage>
</organism>
<keyword evidence="10" id="KW-1185">Reference proteome</keyword>